<dbReference type="PROSITE" id="PS50222">
    <property type="entry name" value="EF_HAND_2"/>
    <property type="match status" value="1"/>
</dbReference>
<protein>
    <submittedName>
        <fullName evidence="4">Calmodulin</fullName>
    </submittedName>
</protein>
<proteinExistence type="predicted"/>
<evidence type="ECO:0000313" key="3">
    <source>
        <dbReference type="EMBL" id="CAI9951632.1"/>
    </source>
</evidence>
<evidence type="ECO:0000259" key="2">
    <source>
        <dbReference type="PROSITE" id="PS50222"/>
    </source>
</evidence>
<reference evidence="6 9" key="2">
    <citation type="submission" date="2024-07" db="EMBL/GenBank/DDBJ databases">
        <authorList>
            <person name="Akdeniz Z."/>
        </authorList>
    </citation>
    <scope>NUCLEOTIDE SEQUENCE [LARGE SCALE GENOMIC DNA]</scope>
</reference>
<evidence type="ECO:0000313" key="7">
    <source>
        <dbReference type="EMBL" id="CAL6007072.1"/>
    </source>
</evidence>
<organism evidence="4">
    <name type="scientific">Hexamita inflata</name>
    <dbReference type="NCBI Taxonomy" id="28002"/>
    <lineage>
        <taxon>Eukaryota</taxon>
        <taxon>Metamonada</taxon>
        <taxon>Diplomonadida</taxon>
        <taxon>Hexamitidae</taxon>
        <taxon>Hexamitinae</taxon>
        <taxon>Hexamita</taxon>
    </lineage>
</organism>
<evidence type="ECO:0000256" key="1">
    <source>
        <dbReference type="ARBA" id="ARBA00022837"/>
    </source>
</evidence>
<evidence type="ECO:0000313" key="4">
    <source>
        <dbReference type="EMBL" id="CAI9971462.1"/>
    </source>
</evidence>
<dbReference type="GO" id="GO:0005509">
    <property type="term" value="F:calcium ion binding"/>
    <property type="evidence" value="ECO:0007669"/>
    <property type="project" value="InterPro"/>
</dbReference>
<dbReference type="InterPro" id="IPR011992">
    <property type="entry name" value="EF-hand-dom_pair"/>
</dbReference>
<name>A0AA86REF1_9EUKA</name>
<dbReference type="Gene3D" id="1.10.238.10">
    <property type="entry name" value="EF-hand"/>
    <property type="match status" value="1"/>
</dbReference>
<dbReference type="SUPFAM" id="SSF47473">
    <property type="entry name" value="EF-hand"/>
    <property type="match status" value="1"/>
</dbReference>
<dbReference type="AlphaFoldDB" id="A0AA86REF1"/>
<evidence type="ECO:0000313" key="8">
    <source>
        <dbReference type="EMBL" id="CAL6083795.1"/>
    </source>
</evidence>
<evidence type="ECO:0000313" key="9">
    <source>
        <dbReference type="Proteomes" id="UP001642409"/>
    </source>
</evidence>
<keyword evidence="9" id="KW-1185">Reference proteome</keyword>
<dbReference type="EMBL" id="CAXDID020000055">
    <property type="protein sequence ID" value="CAL6007072.1"/>
    <property type="molecule type" value="Genomic_DNA"/>
</dbReference>
<comment type="caution">
    <text evidence="4">The sequence shown here is derived from an EMBL/GenBank/DDBJ whole genome shotgun (WGS) entry which is preliminary data.</text>
</comment>
<gene>
    <name evidence="6" type="ORF">HINF_LOCUS14650</name>
    <name evidence="7" type="ORF">HINF_LOCUS20459</name>
    <name evidence="3" type="ORF">HINF_LOCUS39277</name>
    <name evidence="4" type="ORF">HINF_LOCUS59107</name>
    <name evidence="5" type="ORF">HINF_LOCUS60036</name>
    <name evidence="8" type="ORF">HINF_LOCUS61897</name>
</gene>
<dbReference type="PROSITE" id="PS00018">
    <property type="entry name" value="EF_HAND_1"/>
    <property type="match status" value="1"/>
</dbReference>
<dbReference type="EMBL" id="CATOUU010000825">
    <property type="protein sequence ID" value="CAI9951632.1"/>
    <property type="molecule type" value="Genomic_DNA"/>
</dbReference>
<dbReference type="EMBL" id="CATOUU010001090">
    <property type="protein sequence ID" value="CAI9971462.1"/>
    <property type="molecule type" value="Genomic_DNA"/>
</dbReference>
<dbReference type="InterPro" id="IPR018247">
    <property type="entry name" value="EF_Hand_1_Ca_BS"/>
</dbReference>
<dbReference type="Proteomes" id="UP001642409">
    <property type="component" value="Unassembled WGS sequence"/>
</dbReference>
<keyword evidence="1" id="KW-0106">Calcium</keyword>
<reference evidence="4" key="1">
    <citation type="submission" date="2023-06" db="EMBL/GenBank/DDBJ databases">
        <authorList>
            <person name="Kurt Z."/>
        </authorList>
    </citation>
    <scope>NUCLEOTIDE SEQUENCE</scope>
</reference>
<dbReference type="InterPro" id="IPR002048">
    <property type="entry name" value="EF_hand_dom"/>
</dbReference>
<feature type="domain" description="EF-hand" evidence="2">
    <location>
        <begin position="2"/>
        <end position="37"/>
    </location>
</feature>
<evidence type="ECO:0000313" key="6">
    <source>
        <dbReference type="EMBL" id="CAL5996198.1"/>
    </source>
</evidence>
<accession>A0AA86REF1</accession>
<dbReference type="EMBL" id="CATOUU010001108">
    <property type="protein sequence ID" value="CAI9972391.1"/>
    <property type="molecule type" value="Genomic_DNA"/>
</dbReference>
<sequence>MAEEMTLEQIYALYDRDGDGLVTAEQLHEKLTQEGFEVPLSTLKAIILLATKTGEFKILKSEFRKFILIILETENFEDILYRIADLDGNGVIDEYEFGILRDKMGWSLQFPGKEMTREQFIKYVGQYLEK</sequence>
<dbReference type="EMBL" id="CAXDID020000034">
    <property type="protein sequence ID" value="CAL5996198.1"/>
    <property type="molecule type" value="Genomic_DNA"/>
</dbReference>
<dbReference type="EMBL" id="CAXDID020000374">
    <property type="protein sequence ID" value="CAL6083795.1"/>
    <property type="molecule type" value="Genomic_DNA"/>
</dbReference>
<evidence type="ECO:0000313" key="5">
    <source>
        <dbReference type="EMBL" id="CAI9972391.1"/>
    </source>
</evidence>